<dbReference type="Gene3D" id="3.30.230.10">
    <property type="match status" value="1"/>
</dbReference>
<evidence type="ECO:0000256" key="5">
    <source>
        <dbReference type="ARBA" id="ARBA00022801"/>
    </source>
</evidence>
<dbReference type="InterPro" id="IPR000100">
    <property type="entry name" value="RNase_P"/>
</dbReference>
<evidence type="ECO:0000256" key="6">
    <source>
        <dbReference type="ARBA" id="ARBA00022884"/>
    </source>
</evidence>
<gene>
    <name evidence="7" type="ORF">UFOPK2334_01064</name>
    <name evidence="8" type="ORF">UFOPK2870_00948</name>
</gene>
<evidence type="ECO:0000256" key="4">
    <source>
        <dbReference type="ARBA" id="ARBA00022759"/>
    </source>
</evidence>
<keyword evidence="2" id="KW-0819">tRNA processing</keyword>
<evidence type="ECO:0000313" key="8">
    <source>
        <dbReference type="EMBL" id="CAB4764932.1"/>
    </source>
</evidence>
<comment type="function">
    <text evidence="1">RNaseP catalyzes the removal of the 5'-leader sequence from pre-tRNA to produce the mature 5'-terminus. It can also cleave other RNA substrates such as 4.5S RNA. The protein component plays an auxiliary but essential role in vivo by binding to the 5'-leader sequence and broadening the substrate specificity of the ribozyme.</text>
</comment>
<dbReference type="PROSITE" id="PS00648">
    <property type="entry name" value="RIBONUCLEASE_P"/>
    <property type="match status" value="1"/>
</dbReference>
<name>A0A6J6UYP3_9ZZZZ</name>
<dbReference type="GO" id="GO:0008033">
    <property type="term" value="P:tRNA processing"/>
    <property type="evidence" value="ECO:0007669"/>
    <property type="project" value="UniProtKB-KW"/>
</dbReference>
<evidence type="ECO:0000256" key="3">
    <source>
        <dbReference type="ARBA" id="ARBA00022722"/>
    </source>
</evidence>
<keyword evidence="4" id="KW-0255">Endonuclease</keyword>
<dbReference type="EMBL" id="CAEZXA010000096">
    <property type="protein sequence ID" value="CAB4679388.1"/>
    <property type="molecule type" value="Genomic_DNA"/>
</dbReference>
<dbReference type="InterPro" id="IPR020539">
    <property type="entry name" value="RNase_P_CS"/>
</dbReference>
<reference evidence="8" key="1">
    <citation type="submission" date="2020-05" db="EMBL/GenBank/DDBJ databases">
        <authorList>
            <person name="Chiriac C."/>
            <person name="Salcher M."/>
            <person name="Ghai R."/>
            <person name="Kavagutti S V."/>
        </authorList>
    </citation>
    <scope>NUCLEOTIDE SEQUENCE</scope>
</reference>
<keyword evidence="3" id="KW-0540">Nuclease</keyword>
<evidence type="ECO:0000256" key="2">
    <source>
        <dbReference type="ARBA" id="ARBA00022694"/>
    </source>
</evidence>
<dbReference type="InterPro" id="IPR020568">
    <property type="entry name" value="Ribosomal_Su5_D2-typ_SF"/>
</dbReference>
<protein>
    <submittedName>
        <fullName evidence="8">Unannotated protein</fullName>
    </submittedName>
</protein>
<dbReference type="GO" id="GO:0004526">
    <property type="term" value="F:ribonuclease P activity"/>
    <property type="evidence" value="ECO:0007669"/>
    <property type="project" value="InterPro"/>
</dbReference>
<dbReference type="Pfam" id="PF00825">
    <property type="entry name" value="Ribonuclease_P"/>
    <property type="match status" value="1"/>
</dbReference>
<dbReference type="NCBIfam" id="TIGR00188">
    <property type="entry name" value="rnpA"/>
    <property type="match status" value="1"/>
</dbReference>
<organism evidence="8">
    <name type="scientific">freshwater metagenome</name>
    <dbReference type="NCBI Taxonomy" id="449393"/>
    <lineage>
        <taxon>unclassified sequences</taxon>
        <taxon>metagenomes</taxon>
        <taxon>ecological metagenomes</taxon>
    </lineage>
</organism>
<keyword evidence="6" id="KW-0694">RNA-binding</keyword>
<dbReference type="InterPro" id="IPR014721">
    <property type="entry name" value="Ribsml_uS5_D2-typ_fold_subgr"/>
</dbReference>
<dbReference type="AlphaFoldDB" id="A0A6J6UYP3"/>
<sequence>MLLDSTLSHPHVGYALGRGYGSAVRRNRLRRQLRELVKARETAMQAGVYVFGASPRAHGTAFDELGRHLDSLLTKCAGGGK</sequence>
<keyword evidence="5" id="KW-0378">Hydrolase</keyword>
<accession>A0A6J6UYP3</accession>
<evidence type="ECO:0000256" key="1">
    <source>
        <dbReference type="ARBA" id="ARBA00002663"/>
    </source>
</evidence>
<dbReference type="GO" id="GO:0000049">
    <property type="term" value="F:tRNA binding"/>
    <property type="evidence" value="ECO:0007669"/>
    <property type="project" value="InterPro"/>
</dbReference>
<evidence type="ECO:0000313" key="7">
    <source>
        <dbReference type="EMBL" id="CAB4679388.1"/>
    </source>
</evidence>
<dbReference type="SUPFAM" id="SSF54211">
    <property type="entry name" value="Ribosomal protein S5 domain 2-like"/>
    <property type="match status" value="1"/>
</dbReference>
<proteinExistence type="predicted"/>
<dbReference type="EMBL" id="CAEZZL010000077">
    <property type="protein sequence ID" value="CAB4764932.1"/>
    <property type="molecule type" value="Genomic_DNA"/>
</dbReference>